<evidence type="ECO:0000313" key="1">
    <source>
        <dbReference type="EMBL" id="KAJ8621097.1"/>
    </source>
</evidence>
<reference evidence="1 2" key="1">
    <citation type="journal article" date="2022" name="Hortic Res">
        <title>A haplotype resolved chromosomal level avocado genome allows analysis of novel avocado genes.</title>
        <authorList>
            <person name="Nath O."/>
            <person name="Fletcher S.J."/>
            <person name="Hayward A."/>
            <person name="Shaw L.M."/>
            <person name="Masouleh A.K."/>
            <person name="Furtado A."/>
            <person name="Henry R.J."/>
            <person name="Mitter N."/>
        </authorList>
    </citation>
    <scope>NUCLEOTIDE SEQUENCE [LARGE SCALE GENOMIC DNA]</scope>
    <source>
        <strain evidence="2">cv. Hass</strain>
    </source>
</reference>
<accession>A0ACC2KJ87</accession>
<evidence type="ECO:0000313" key="2">
    <source>
        <dbReference type="Proteomes" id="UP001234297"/>
    </source>
</evidence>
<organism evidence="1 2">
    <name type="scientific">Persea americana</name>
    <name type="common">Avocado</name>
    <dbReference type="NCBI Taxonomy" id="3435"/>
    <lineage>
        <taxon>Eukaryota</taxon>
        <taxon>Viridiplantae</taxon>
        <taxon>Streptophyta</taxon>
        <taxon>Embryophyta</taxon>
        <taxon>Tracheophyta</taxon>
        <taxon>Spermatophyta</taxon>
        <taxon>Magnoliopsida</taxon>
        <taxon>Magnoliidae</taxon>
        <taxon>Laurales</taxon>
        <taxon>Lauraceae</taxon>
        <taxon>Persea</taxon>
    </lineage>
</organism>
<sequence length="71" mass="8273">MAKQFFLLHTFMYLTNVVSCLYQEFQFLLPICSALLPFGTICEEVFHHMQFQANVVIVAEAMSTVVWLLRL</sequence>
<comment type="caution">
    <text evidence="1">The sequence shown here is derived from an EMBL/GenBank/DDBJ whole genome shotgun (WGS) entry which is preliminary data.</text>
</comment>
<gene>
    <name evidence="1" type="ORF">MRB53_029626</name>
</gene>
<dbReference type="EMBL" id="CM056817">
    <property type="protein sequence ID" value="KAJ8621097.1"/>
    <property type="molecule type" value="Genomic_DNA"/>
</dbReference>
<name>A0ACC2KJ87_PERAE</name>
<protein>
    <submittedName>
        <fullName evidence="1">Uncharacterized protein</fullName>
    </submittedName>
</protein>
<proteinExistence type="predicted"/>
<dbReference type="Proteomes" id="UP001234297">
    <property type="component" value="Chromosome 9"/>
</dbReference>
<keyword evidence="2" id="KW-1185">Reference proteome</keyword>